<keyword evidence="9" id="KW-1185">Reference proteome</keyword>
<dbReference type="EMBL" id="CP003283">
    <property type="protein sequence ID" value="AFL97342.1"/>
    <property type="molecule type" value="Genomic_DNA"/>
</dbReference>
<sequence>MKFLSDLMKNSKLLALSLIAFIIFLLVRRFNRVVTVVKQKMEDAKPLVLKEKTTEQFVKTNFRFWSEMFKMFFSVGSFDPYYVTHGVRTFKTPLEYGIELGKSIVPIKTKPKLNNQPKSSAPSPKLNNQPKIPAPKPKLHPEWQKVLDKFNKSLYGQ</sequence>
<dbReference type="EMBL" id="CP003283">
    <property type="protein sequence ID" value="AFL98315.1"/>
    <property type="molecule type" value="Genomic_DNA"/>
</dbReference>
<evidence type="ECO:0000313" key="7">
    <source>
        <dbReference type="EMBL" id="AFL97811.1"/>
    </source>
</evidence>
<dbReference type="KEGG" id="orh:Ornrh_1526"/>
<dbReference type="EMBL" id="CP003283">
    <property type="protein sequence ID" value="AFL97692.1"/>
    <property type="molecule type" value="Genomic_DNA"/>
</dbReference>
<dbReference type="EMBL" id="CP003283">
    <property type="protein sequence ID" value="AFL96599.1"/>
    <property type="molecule type" value="Genomic_DNA"/>
</dbReference>
<reference evidence="3 9" key="1">
    <citation type="submission" date="2012-06" db="EMBL/GenBank/DDBJ databases">
        <title>The complete genome of Ornithobacterium rhinotracheale DSM 15997.</title>
        <authorList>
            <consortium name="US DOE Joint Genome Institute (JGI-PGF)"/>
            <person name="Lucas S."/>
            <person name="Copeland A."/>
            <person name="Lapidus A."/>
            <person name="Goodwin L."/>
            <person name="Pitluck S."/>
            <person name="Peters L."/>
            <person name="Mikhailova N."/>
            <person name="Teshima H."/>
            <person name="Kyrpides N."/>
            <person name="Mavromatis K."/>
            <person name="Pagani I."/>
            <person name="Ivanova N."/>
            <person name="Ovchinnikova G."/>
            <person name="Zeytun A."/>
            <person name="Detter J.C."/>
            <person name="Han C."/>
            <person name="Land M."/>
            <person name="Hauser L."/>
            <person name="Markowitz V."/>
            <person name="Cheng J.-F."/>
            <person name="Hugenholtz P."/>
            <person name="Woyke T."/>
            <person name="Wu D."/>
            <person name="Lang E."/>
            <person name="Kopitz M."/>
            <person name="Brambilla E."/>
            <person name="Klenk H.-P."/>
            <person name="Eisen J.A."/>
        </authorList>
    </citation>
    <scope>NUCLEOTIDE SEQUENCE [LARGE SCALE GENOMIC DNA]</scope>
    <source>
        <strain evidence="9">ATCC 51463 / DSM 15997 / CCUG 23171 / LMG 9086</strain>
        <strain evidence="3">DSM 15997</strain>
    </source>
</reference>
<gene>
    <name evidence="2" type="ordered locus">Ornrh_0392</name>
    <name evidence="3" type="ordered locus">Ornrh_0664</name>
    <name evidence="4" type="ordered locus">Ornrh_0712</name>
    <name evidence="5" type="ordered locus">Ornrh_1157</name>
    <name evidence="6" type="ordered locus">Ornrh_1526</name>
    <name evidence="7" type="ordered locus">Ornrh_1654</name>
    <name evidence="8" type="ordered locus">Ornrh_2183</name>
</gene>
<dbReference type="KEGG" id="orh:Ornrh_1157"/>
<name>I3ZYS8_ORNRL</name>
<dbReference type="KEGG" id="orh:Ornrh_2183"/>
<dbReference type="HOGENOM" id="CLU_141609_0_0_10"/>
<evidence type="ECO:0000313" key="9">
    <source>
        <dbReference type="Proteomes" id="UP000006051"/>
    </source>
</evidence>
<dbReference type="GeneID" id="97258769"/>
<dbReference type="EMBL" id="CP003283">
    <property type="protein sequence ID" value="AFL97811.1"/>
    <property type="molecule type" value="Genomic_DNA"/>
</dbReference>
<evidence type="ECO:0000313" key="4">
    <source>
        <dbReference type="EMBL" id="AFL96910.1"/>
    </source>
</evidence>
<evidence type="ECO:0000256" key="1">
    <source>
        <dbReference type="SAM" id="MobiDB-lite"/>
    </source>
</evidence>
<evidence type="ECO:0000313" key="5">
    <source>
        <dbReference type="EMBL" id="AFL97342.1"/>
    </source>
</evidence>
<dbReference type="AlphaFoldDB" id="I3ZYS8"/>
<accession>I3ZYS8</accession>
<dbReference type="GeneID" id="71570261"/>
<dbReference type="STRING" id="867902.Ornrh_0392"/>
<organism evidence="3 9">
    <name type="scientific">Ornithobacterium rhinotracheale (strain ATCC 51463 / DSM 15997 / CCUG 23171 / CIP 104009 / LMG 9086)</name>
    <dbReference type="NCBI Taxonomy" id="867902"/>
    <lineage>
        <taxon>Bacteria</taxon>
        <taxon>Pseudomonadati</taxon>
        <taxon>Bacteroidota</taxon>
        <taxon>Flavobacteriia</taxon>
        <taxon>Flavobacteriales</taxon>
        <taxon>Weeksellaceae</taxon>
        <taxon>Ornithobacterium</taxon>
    </lineage>
</organism>
<dbReference type="KEGG" id="orh:Ornrh_1654"/>
<dbReference type="KEGG" id="orh:Ornrh_0712"/>
<dbReference type="KEGG" id="orh:Ornrh_0664"/>
<feature type="compositionally biased region" description="Polar residues" evidence="1">
    <location>
        <begin position="112"/>
        <end position="130"/>
    </location>
</feature>
<dbReference type="KEGG" id="orh:Ornrh_0392"/>
<evidence type="ECO:0000313" key="3">
    <source>
        <dbReference type="EMBL" id="AFL96862.1"/>
    </source>
</evidence>
<evidence type="ECO:0000313" key="6">
    <source>
        <dbReference type="EMBL" id="AFL97692.1"/>
    </source>
</evidence>
<feature type="region of interest" description="Disordered" evidence="1">
    <location>
        <begin position="109"/>
        <end position="141"/>
    </location>
</feature>
<dbReference type="Proteomes" id="UP000006051">
    <property type="component" value="Chromosome"/>
</dbReference>
<dbReference type="EMBL" id="CP003283">
    <property type="protein sequence ID" value="AFL96862.1"/>
    <property type="molecule type" value="Genomic_DNA"/>
</dbReference>
<dbReference type="EMBL" id="CP003283">
    <property type="protein sequence ID" value="AFL96910.1"/>
    <property type="molecule type" value="Genomic_DNA"/>
</dbReference>
<dbReference type="RefSeq" id="WP_014790226.1">
    <property type="nucleotide sequence ID" value="NC_018016.1"/>
</dbReference>
<protein>
    <submittedName>
        <fullName evidence="3">Uncharacterized protein</fullName>
    </submittedName>
</protein>
<evidence type="ECO:0000313" key="8">
    <source>
        <dbReference type="EMBL" id="AFL98315.1"/>
    </source>
</evidence>
<proteinExistence type="predicted"/>
<evidence type="ECO:0000313" key="2">
    <source>
        <dbReference type="EMBL" id="AFL96599.1"/>
    </source>
</evidence>